<feature type="region of interest" description="Disordered" evidence="1">
    <location>
        <begin position="47"/>
        <end position="110"/>
    </location>
</feature>
<organism evidence="2 3">
    <name type="scientific">Myotis davidii</name>
    <name type="common">David's myotis</name>
    <dbReference type="NCBI Taxonomy" id="225400"/>
    <lineage>
        <taxon>Eukaryota</taxon>
        <taxon>Metazoa</taxon>
        <taxon>Chordata</taxon>
        <taxon>Craniata</taxon>
        <taxon>Vertebrata</taxon>
        <taxon>Euteleostomi</taxon>
        <taxon>Mammalia</taxon>
        <taxon>Eutheria</taxon>
        <taxon>Laurasiatheria</taxon>
        <taxon>Chiroptera</taxon>
        <taxon>Yangochiroptera</taxon>
        <taxon>Vespertilionidae</taxon>
        <taxon>Myotis</taxon>
    </lineage>
</organism>
<dbReference type="AlphaFoldDB" id="L5MA46"/>
<name>L5MA46_MYODS</name>
<proteinExistence type="predicted"/>
<feature type="region of interest" description="Disordered" evidence="1">
    <location>
        <begin position="1"/>
        <end position="33"/>
    </location>
</feature>
<gene>
    <name evidence="2" type="ORF">MDA_GLEAN10022039</name>
</gene>
<protein>
    <submittedName>
        <fullName evidence="2">Uncharacterized protein</fullName>
    </submittedName>
</protein>
<reference evidence="3" key="1">
    <citation type="journal article" date="2013" name="Science">
        <title>Comparative analysis of bat genomes provides insight into the evolution of flight and immunity.</title>
        <authorList>
            <person name="Zhang G."/>
            <person name="Cowled C."/>
            <person name="Shi Z."/>
            <person name="Huang Z."/>
            <person name="Bishop-Lilly K.A."/>
            <person name="Fang X."/>
            <person name="Wynne J.W."/>
            <person name="Xiong Z."/>
            <person name="Baker M.L."/>
            <person name="Zhao W."/>
            <person name="Tachedjian M."/>
            <person name="Zhu Y."/>
            <person name="Zhou P."/>
            <person name="Jiang X."/>
            <person name="Ng J."/>
            <person name="Yang L."/>
            <person name="Wu L."/>
            <person name="Xiao J."/>
            <person name="Feng Y."/>
            <person name="Chen Y."/>
            <person name="Sun X."/>
            <person name="Zhang Y."/>
            <person name="Marsh G.A."/>
            <person name="Crameri G."/>
            <person name="Broder C.C."/>
            <person name="Frey K.G."/>
            <person name="Wang L.F."/>
            <person name="Wang J."/>
        </authorList>
    </citation>
    <scope>NUCLEOTIDE SEQUENCE [LARGE SCALE GENOMIC DNA]</scope>
</reference>
<feature type="compositionally biased region" description="Basic and acidic residues" evidence="1">
    <location>
        <begin position="51"/>
        <end position="68"/>
    </location>
</feature>
<dbReference type="EMBL" id="KB102548">
    <property type="protein sequence ID" value="ELK35150.1"/>
    <property type="molecule type" value="Genomic_DNA"/>
</dbReference>
<keyword evidence="3" id="KW-1185">Reference proteome</keyword>
<dbReference type="Proteomes" id="UP000010556">
    <property type="component" value="Unassembled WGS sequence"/>
</dbReference>
<evidence type="ECO:0000313" key="3">
    <source>
        <dbReference type="Proteomes" id="UP000010556"/>
    </source>
</evidence>
<evidence type="ECO:0000313" key="2">
    <source>
        <dbReference type="EMBL" id="ELK35150.1"/>
    </source>
</evidence>
<accession>L5MA46</accession>
<evidence type="ECO:0000256" key="1">
    <source>
        <dbReference type="SAM" id="MobiDB-lite"/>
    </source>
</evidence>
<sequence>MGASMVPSPAAPQQHEVSCVRHPRPGPFAQQAGSWTGTAAWPLADSVRYPGSREKPSHVRARGRDHLRPNPAVNTEFRQRGDVCGDEVAVRLPSRPRNQHVHGRPAAAQR</sequence>